<evidence type="ECO:0000256" key="7">
    <source>
        <dbReference type="SAM" id="MobiDB-lite"/>
    </source>
</evidence>
<dbReference type="Gene3D" id="1.20.1340.10">
    <property type="entry name" value="dopa decarboxylase, N-terminal domain"/>
    <property type="match status" value="1"/>
</dbReference>
<keyword evidence="10" id="KW-1185">Reference proteome</keyword>
<feature type="modified residue" description="N6-(pyridoxal phosphate)lysine" evidence="6">
    <location>
        <position position="1163"/>
    </location>
</feature>
<evidence type="ECO:0000313" key="9">
    <source>
        <dbReference type="EMBL" id="GMH02544.1"/>
    </source>
</evidence>
<dbReference type="PANTHER" id="PTHR11999:SF70">
    <property type="entry name" value="MIP05841P"/>
    <property type="match status" value="1"/>
</dbReference>
<evidence type="ECO:0000256" key="6">
    <source>
        <dbReference type="PIRSR" id="PIRSR602129-50"/>
    </source>
</evidence>
<accession>A0AAD3S1I6</accession>
<dbReference type="PROSITE" id="PS00392">
    <property type="entry name" value="DDC_GAD_HDC_YDC"/>
    <property type="match status" value="1"/>
</dbReference>
<evidence type="ECO:0000256" key="1">
    <source>
        <dbReference type="ARBA" id="ARBA00001933"/>
    </source>
</evidence>
<dbReference type="EMBL" id="BSYO01000003">
    <property type="protein sequence ID" value="GMH02544.1"/>
    <property type="molecule type" value="Genomic_DNA"/>
</dbReference>
<gene>
    <name evidence="9" type="ORF">Nepgr_004383</name>
</gene>
<dbReference type="CDD" id="cd06450">
    <property type="entry name" value="DOPA_deC_like"/>
    <property type="match status" value="1"/>
</dbReference>
<comment type="caution">
    <text evidence="9">The sequence shown here is derived from an EMBL/GenBank/DDBJ whole genome shotgun (WGS) entry which is preliminary data.</text>
</comment>
<dbReference type="Pfam" id="PF02141">
    <property type="entry name" value="DENN"/>
    <property type="match status" value="1"/>
</dbReference>
<comment type="similarity">
    <text evidence="2">Belongs to the group II decarboxylase family.</text>
</comment>
<dbReference type="InterPro" id="IPR037516">
    <property type="entry name" value="Tripartite_DENN"/>
</dbReference>
<dbReference type="SUPFAM" id="SSF53383">
    <property type="entry name" value="PLP-dependent transferases"/>
    <property type="match status" value="1"/>
</dbReference>
<evidence type="ECO:0000313" key="10">
    <source>
        <dbReference type="Proteomes" id="UP001279734"/>
    </source>
</evidence>
<dbReference type="FunFam" id="3.40.640.10:FF:000025">
    <property type="entry name" value="Histidine decarboxylase"/>
    <property type="match status" value="1"/>
</dbReference>
<proteinExistence type="inferred from homology"/>
<feature type="domain" description="UDENN" evidence="8">
    <location>
        <begin position="452"/>
        <end position="835"/>
    </location>
</feature>
<evidence type="ECO:0000256" key="3">
    <source>
        <dbReference type="ARBA" id="ARBA00022793"/>
    </source>
</evidence>
<dbReference type="InterPro" id="IPR010977">
    <property type="entry name" value="Aromatic_deC"/>
</dbReference>
<dbReference type="FunFam" id="1.20.1340.10:FF:000001">
    <property type="entry name" value="Histidine decarboxylase"/>
    <property type="match status" value="1"/>
</dbReference>
<dbReference type="PROSITE" id="PS50211">
    <property type="entry name" value="DENN"/>
    <property type="match status" value="1"/>
</dbReference>
<dbReference type="Pfam" id="PF03456">
    <property type="entry name" value="uDENN"/>
    <property type="match status" value="1"/>
</dbReference>
<feature type="region of interest" description="Disordered" evidence="7">
    <location>
        <begin position="474"/>
        <end position="495"/>
    </location>
</feature>
<dbReference type="GO" id="GO:0030170">
    <property type="term" value="F:pyridoxal phosphate binding"/>
    <property type="evidence" value="ECO:0007669"/>
    <property type="project" value="InterPro"/>
</dbReference>
<dbReference type="Gene3D" id="3.40.640.10">
    <property type="entry name" value="Type I PLP-dependent aspartate aminotransferase-like (Major domain)"/>
    <property type="match status" value="1"/>
</dbReference>
<dbReference type="InterPro" id="IPR005113">
    <property type="entry name" value="uDENN_dom"/>
</dbReference>
<dbReference type="Proteomes" id="UP001279734">
    <property type="component" value="Unassembled WGS sequence"/>
</dbReference>
<dbReference type="InterPro" id="IPR021115">
    <property type="entry name" value="Pyridoxal-P_BS"/>
</dbReference>
<dbReference type="InterPro" id="IPR015421">
    <property type="entry name" value="PyrdxlP-dep_Trfase_major"/>
</dbReference>
<comment type="cofactor">
    <cofactor evidence="1 6">
        <name>pyridoxal 5'-phosphate</name>
        <dbReference type="ChEBI" id="CHEBI:597326"/>
    </cofactor>
</comment>
<dbReference type="InterPro" id="IPR015422">
    <property type="entry name" value="PyrdxlP-dep_Trfase_small"/>
</dbReference>
<dbReference type="PRINTS" id="PR00800">
    <property type="entry name" value="YHDCRBOXLASE"/>
</dbReference>
<dbReference type="Pfam" id="PF00282">
    <property type="entry name" value="Pyridoxal_deC"/>
    <property type="match status" value="1"/>
</dbReference>
<evidence type="ECO:0000259" key="8">
    <source>
        <dbReference type="PROSITE" id="PS50211"/>
    </source>
</evidence>
<keyword evidence="4 6" id="KW-0663">Pyridoxal phosphate</keyword>
<dbReference type="Gene3D" id="3.30.450.200">
    <property type="match status" value="1"/>
</dbReference>
<keyword evidence="5" id="KW-0456">Lyase</keyword>
<name>A0AAD3S1I6_NEPGR</name>
<keyword evidence="3" id="KW-0210">Decarboxylase</keyword>
<organism evidence="9 10">
    <name type="scientific">Nepenthes gracilis</name>
    <name type="common">Slender pitcher plant</name>
    <dbReference type="NCBI Taxonomy" id="150966"/>
    <lineage>
        <taxon>Eukaryota</taxon>
        <taxon>Viridiplantae</taxon>
        <taxon>Streptophyta</taxon>
        <taxon>Embryophyta</taxon>
        <taxon>Tracheophyta</taxon>
        <taxon>Spermatophyta</taxon>
        <taxon>Magnoliopsida</taxon>
        <taxon>eudicotyledons</taxon>
        <taxon>Gunneridae</taxon>
        <taxon>Pentapetalae</taxon>
        <taxon>Caryophyllales</taxon>
        <taxon>Nepenthaceae</taxon>
        <taxon>Nepenthes</taxon>
    </lineage>
</organism>
<dbReference type="GO" id="GO:0005737">
    <property type="term" value="C:cytoplasm"/>
    <property type="evidence" value="ECO:0007669"/>
    <property type="project" value="TreeGrafter"/>
</dbReference>
<dbReference type="Gene3D" id="3.90.1150.10">
    <property type="entry name" value="Aspartate Aminotransferase, domain 1"/>
    <property type="match status" value="1"/>
</dbReference>
<dbReference type="PANTHER" id="PTHR11999">
    <property type="entry name" value="GROUP II PYRIDOXAL-5-PHOSPHATE DECARBOXYLASE"/>
    <property type="match status" value="1"/>
</dbReference>
<sequence length="1369" mass="154663">MVLCFCKGIQWDVAGSDIWEINDEHHLIGMEIKEDSDGQEDRPASPSWSLQQNSEEAVKMANEALQNVYMGSGNTSPVLMGHRRSHSEIVSRSHNRNSSFQSIKLQIQRAWRWGGNSENDNRPFNFNPEVLANQKRQWYQLQSQTPDRTKYNDPTSLFEHFVVTGLHPDANIEAVKDDFSRKKKWEIEMARSDRRECKSPQYHMPSSPSLEPKILFKYPPGKRLPMRSKDLCAFSFPGGVKARLVERTPSLSDLSKLVYGQEHLVTDKLSFIFSVKAADNGTLYGVCLHVPEIVQRPPGILGSLSPLSQPPATFSRFFVSAARCYCLLTRVPFFELHYEMLNSIIAQERLNRITQFVSEISLNVESPLSFRMQDQVNGNVDSPNRESITDWTSPAISLDSATIMSSSSKNSEYQSSPVVIASEASEFGPERNIDKHGQKNVQYFEDNASHTSEMSPNGFERSYENGISSLEAMAPSSDSHKMERSSSSASLFSPVRSMESQDEDYEYFSNYDSDSGEFFTMEWAKEYRNDFLQIVCGYSSQPIPPRGGEIVFQPLEHLQAIQYMRPPVTVLGIDEKLLYQELKDPLKSAEVKAKLAAAEEAFALSVWTTATICRVLSLESVLALVSGVLLEKQVVVVSPNLGILSASVLSVVPMIRPFEWQSLLLPVLPEKMLDFLDAPVPYIVGIQDKPADLKMKTSNLIYINVLKDQAKMCYLPMLPRRKELVAELRPIHARLSCQNSIAQKHPVYRCNELQAEAAMQFLDVMRRYMESLCSDLRSYTITSVQSNNDRVSLLLKESYIDSFQSRDRPFIKLFVDTQMFTVLSDSRLSCFEHENMERSKQSNFYIHKSVASQAIMSFREDRLKPMDAEQLREYGHQMVDFVADYYKTIENFPVLSQVQPGYLCKLIPDSAPVHPESLEDVLDDVREKILPGVTHWQSPEYFAYFPSNSSTAGFLGEMLSAGINIVGFSWVTSPAATELEMIVLDWLAKILKLPEDFLSLKCGGGVIQGTASEAALVVLLAARDKVLRKVGNDSLRKLVVYASDQAHSCIQKACQIAGIYPKNCRMVKTDPSTNYALSPDVLSEAISEDVAAGLIPVLLCATVGTTSSATVDPLLPLGKIAKSNRMWFHVDAAYAGSACICPEYRQYIDGVEEADSFTMNAHKWLLTNFDCSALWVKDRSALTQSLSTDPEFLKNKASETKMVVDYKDWQIPLGRRFRSLKLWIILRLYGQEGLQSYIRNHIMLAKQFEDLVHQDARFEVVAPRNFSLVCFRLVPPNDDENYGNKLNRSLLEAVNSTGKIFISHTVLSNKYVLCFAVGAPLTEERHINAAWKDCTSKKAVHLFFKNVVKYWDLPWSIVSDCDPRLTRKF</sequence>
<dbReference type="Gene3D" id="3.40.50.11500">
    <property type="match status" value="1"/>
</dbReference>
<protein>
    <recommendedName>
        <fullName evidence="8">UDENN domain-containing protein</fullName>
    </recommendedName>
</protein>
<evidence type="ECO:0000256" key="5">
    <source>
        <dbReference type="ARBA" id="ARBA00023239"/>
    </source>
</evidence>
<dbReference type="GO" id="GO:0019752">
    <property type="term" value="P:carboxylic acid metabolic process"/>
    <property type="evidence" value="ECO:0007669"/>
    <property type="project" value="InterPro"/>
</dbReference>
<dbReference type="InterPro" id="IPR001194">
    <property type="entry name" value="cDENN_dom"/>
</dbReference>
<dbReference type="InterPro" id="IPR015424">
    <property type="entry name" value="PyrdxlP-dep_Trfase"/>
</dbReference>
<dbReference type="GO" id="GO:0006520">
    <property type="term" value="P:amino acid metabolic process"/>
    <property type="evidence" value="ECO:0007669"/>
    <property type="project" value="InterPro"/>
</dbReference>
<dbReference type="InterPro" id="IPR002129">
    <property type="entry name" value="PyrdxlP-dep_de-COase"/>
</dbReference>
<dbReference type="InterPro" id="IPR043153">
    <property type="entry name" value="DENN_C"/>
</dbReference>
<reference evidence="9" key="1">
    <citation type="submission" date="2023-05" db="EMBL/GenBank/DDBJ databases">
        <title>Nepenthes gracilis genome sequencing.</title>
        <authorList>
            <person name="Fukushima K."/>
        </authorList>
    </citation>
    <scope>NUCLEOTIDE SEQUENCE</scope>
    <source>
        <strain evidence="9">SING2019-196</strain>
    </source>
</reference>
<dbReference type="GO" id="GO:0016831">
    <property type="term" value="F:carboxy-lyase activity"/>
    <property type="evidence" value="ECO:0007669"/>
    <property type="project" value="UniProtKB-KW"/>
</dbReference>
<evidence type="ECO:0000256" key="2">
    <source>
        <dbReference type="ARBA" id="ARBA00009533"/>
    </source>
</evidence>
<dbReference type="SMART" id="SM00799">
    <property type="entry name" value="DENN"/>
    <property type="match status" value="1"/>
</dbReference>
<evidence type="ECO:0000256" key="4">
    <source>
        <dbReference type="ARBA" id="ARBA00022898"/>
    </source>
</evidence>